<accession>A0A8H7JBT8</accession>
<evidence type="ECO:0000256" key="7">
    <source>
        <dbReference type="SAM" id="Phobius"/>
    </source>
</evidence>
<dbReference type="GO" id="GO:0016020">
    <property type="term" value="C:membrane"/>
    <property type="evidence" value="ECO:0007669"/>
    <property type="project" value="UniProtKB-SubCell"/>
</dbReference>
<feature type="domain" description="Rhodopsin" evidence="8">
    <location>
        <begin position="3"/>
        <end position="235"/>
    </location>
</feature>
<dbReference type="InterPro" id="IPR049326">
    <property type="entry name" value="Rhodopsin_dom_fungi"/>
</dbReference>
<evidence type="ECO:0000256" key="3">
    <source>
        <dbReference type="ARBA" id="ARBA00022989"/>
    </source>
</evidence>
<protein>
    <recommendedName>
        <fullName evidence="8">Rhodopsin domain-containing protein</fullName>
    </recommendedName>
</protein>
<dbReference type="OrthoDB" id="4682787at2759"/>
<name>A0A8H7JBT8_9PLEO</name>
<feature type="transmembrane region" description="Helical" evidence="7">
    <location>
        <begin position="87"/>
        <end position="112"/>
    </location>
</feature>
<dbReference type="InterPro" id="IPR052337">
    <property type="entry name" value="SAT4-like"/>
</dbReference>
<comment type="subcellular location">
    <subcellularLocation>
        <location evidence="1">Membrane</location>
        <topology evidence="1">Multi-pass membrane protein</topology>
    </subcellularLocation>
</comment>
<sequence>MNKRKLLFCDYLLILAGLMNVTTMGLRFSTTNFAQGRHIADPSIKKPDDIISYSYYVWVGQVINLMGVAVLKWSICAYLLALKFSKVYTLIVWASILMVTVFNCILPCMGLLNCVPFEANWNRAVKGYCWYKGHTVLTYAQGVSNIITDIVYVVAPILYLSTIQLAKRTQWGLRIVFMLGLVATVCSIFKTIELSALKKTRDPTWDGVNLTIWSATELSVGILIANLPPLRKVFDKMFRRILPSTFMTRSKTPGSIPLYNVSKPHSKPMGRSTAGDDADSEKDMLPGAADGGITKTVIHEVTSAERSDGVQPPNRTYSTYGKIGE</sequence>
<keyword evidence="10" id="KW-1185">Reference proteome</keyword>
<keyword evidence="4 7" id="KW-0472">Membrane</keyword>
<evidence type="ECO:0000256" key="2">
    <source>
        <dbReference type="ARBA" id="ARBA00022692"/>
    </source>
</evidence>
<feature type="transmembrane region" description="Helical" evidence="7">
    <location>
        <begin position="171"/>
        <end position="192"/>
    </location>
</feature>
<dbReference type="PANTHER" id="PTHR33048:SF163">
    <property type="entry name" value="INTEGRAL MEMBRANE PROTEIN (AFU_ORTHOLOGUE AFUA_8G05510)"/>
    <property type="match status" value="1"/>
</dbReference>
<evidence type="ECO:0000259" key="8">
    <source>
        <dbReference type="Pfam" id="PF20684"/>
    </source>
</evidence>
<evidence type="ECO:0000256" key="5">
    <source>
        <dbReference type="ARBA" id="ARBA00038359"/>
    </source>
</evidence>
<comment type="similarity">
    <text evidence="5">Belongs to the SAT4 family.</text>
</comment>
<dbReference type="EMBL" id="RZGK01000003">
    <property type="protein sequence ID" value="KAF9700138.1"/>
    <property type="molecule type" value="Genomic_DNA"/>
</dbReference>
<evidence type="ECO:0000313" key="10">
    <source>
        <dbReference type="Proteomes" id="UP000651452"/>
    </source>
</evidence>
<evidence type="ECO:0000256" key="1">
    <source>
        <dbReference type="ARBA" id="ARBA00004141"/>
    </source>
</evidence>
<comment type="caution">
    <text evidence="9">The sequence shown here is derived from an EMBL/GenBank/DDBJ whole genome shotgun (WGS) entry which is preliminary data.</text>
</comment>
<proteinExistence type="inferred from homology"/>
<feature type="transmembrane region" description="Helical" evidence="7">
    <location>
        <begin position="55"/>
        <end position="80"/>
    </location>
</feature>
<gene>
    <name evidence="9" type="ORF">EKO04_001869</name>
</gene>
<feature type="region of interest" description="Disordered" evidence="6">
    <location>
        <begin position="257"/>
        <end position="325"/>
    </location>
</feature>
<dbReference type="Proteomes" id="UP000651452">
    <property type="component" value="Unassembled WGS sequence"/>
</dbReference>
<keyword evidence="3 7" id="KW-1133">Transmembrane helix</keyword>
<evidence type="ECO:0000313" key="9">
    <source>
        <dbReference type="EMBL" id="KAF9700138.1"/>
    </source>
</evidence>
<dbReference type="Pfam" id="PF20684">
    <property type="entry name" value="Fung_rhodopsin"/>
    <property type="match status" value="1"/>
</dbReference>
<feature type="transmembrane region" description="Helical" evidence="7">
    <location>
        <begin position="212"/>
        <end position="230"/>
    </location>
</feature>
<dbReference type="PANTHER" id="PTHR33048">
    <property type="entry name" value="PTH11-LIKE INTEGRAL MEMBRANE PROTEIN (AFU_ORTHOLOGUE AFUA_5G11245)"/>
    <property type="match status" value="1"/>
</dbReference>
<reference evidence="9" key="2">
    <citation type="submission" date="2020-09" db="EMBL/GenBank/DDBJ databases">
        <title>Reference genome assembly for Australian Ascochyta lentis isolate Al4.</title>
        <authorList>
            <person name="Lee R.C."/>
            <person name="Farfan-Caceres L.M."/>
            <person name="Debler J.W."/>
            <person name="Williams A.H."/>
            <person name="Henares B.M."/>
        </authorList>
    </citation>
    <scope>NUCLEOTIDE SEQUENCE</scope>
    <source>
        <strain evidence="9">Al4</strain>
    </source>
</reference>
<feature type="transmembrane region" description="Helical" evidence="7">
    <location>
        <begin position="139"/>
        <end position="159"/>
    </location>
</feature>
<organism evidence="9 10">
    <name type="scientific">Ascochyta lentis</name>
    <dbReference type="NCBI Taxonomy" id="205686"/>
    <lineage>
        <taxon>Eukaryota</taxon>
        <taxon>Fungi</taxon>
        <taxon>Dikarya</taxon>
        <taxon>Ascomycota</taxon>
        <taxon>Pezizomycotina</taxon>
        <taxon>Dothideomycetes</taxon>
        <taxon>Pleosporomycetidae</taxon>
        <taxon>Pleosporales</taxon>
        <taxon>Pleosporineae</taxon>
        <taxon>Didymellaceae</taxon>
        <taxon>Ascochyta</taxon>
    </lineage>
</organism>
<keyword evidence="2 7" id="KW-0812">Transmembrane</keyword>
<evidence type="ECO:0000256" key="6">
    <source>
        <dbReference type="SAM" id="MobiDB-lite"/>
    </source>
</evidence>
<dbReference type="AlphaFoldDB" id="A0A8H7JBT8"/>
<reference evidence="9" key="1">
    <citation type="submission" date="2018-12" db="EMBL/GenBank/DDBJ databases">
        <authorList>
            <person name="Syme R.A."/>
            <person name="Farfan-Caceres L."/>
            <person name="Lichtenzveig J."/>
        </authorList>
    </citation>
    <scope>NUCLEOTIDE SEQUENCE</scope>
    <source>
        <strain evidence="9">Al4</strain>
    </source>
</reference>
<evidence type="ECO:0000256" key="4">
    <source>
        <dbReference type="ARBA" id="ARBA00023136"/>
    </source>
</evidence>